<evidence type="ECO:0000256" key="3">
    <source>
        <dbReference type="ARBA" id="ARBA00023163"/>
    </source>
</evidence>
<dbReference type="GO" id="GO:0003700">
    <property type="term" value="F:DNA-binding transcription factor activity"/>
    <property type="evidence" value="ECO:0007669"/>
    <property type="project" value="TreeGrafter"/>
</dbReference>
<organism evidence="7 8">
    <name type="scientific">Frankia nepalensis</name>
    <dbReference type="NCBI Taxonomy" id="1836974"/>
    <lineage>
        <taxon>Bacteria</taxon>
        <taxon>Bacillati</taxon>
        <taxon>Actinomycetota</taxon>
        <taxon>Actinomycetes</taxon>
        <taxon>Frankiales</taxon>
        <taxon>Frankiaceae</taxon>
        <taxon>Frankia</taxon>
    </lineage>
</organism>
<dbReference type="PROSITE" id="PS50977">
    <property type="entry name" value="HTH_TETR_2"/>
    <property type="match status" value="1"/>
</dbReference>
<protein>
    <submittedName>
        <fullName evidence="7">TetR/AcrR family transcriptional regulator</fullName>
    </submittedName>
</protein>
<evidence type="ECO:0000259" key="6">
    <source>
        <dbReference type="PROSITE" id="PS50977"/>
    </source>
</evidence>
<dbReference type="EMBL" id="JAEACQ010000069">
    <property type="protein sequence ID" value="MBL7625815.1"/>
    <property type="molecule type" value="Genomic_DNA"/>
</dbReference>
<accession>A0A937UN25</accession>
<evidence type="ECO:0000256" key="4">
    <source>
        <dbReference type="PROSITE-ProRule" id="PRU00335"/>
    </source>
</evidence>
<dbReference type="AlphaFoldDB" id="A0A937UN25"/>
<dbReference type="InterPro" id="IPR009057">
    <property type="entry name" value="Homeodomain-like_sf"/>
</dbReference>
<gene>
    <name evidence="7" type="ORF">I7412_01190</name>
</gene>
<dbReference type="Gene3D" id="1.10.357.10">
    <property type="entry name" value="Tetracycline Repressor, domain 2"/>
    <property type="match status" value="1"/>
</dbReference>
<keyword evidence="3" id="KW-0804">Transcription</keyword>
<keyword evidence="8" id="KW-1185">Reference proteome</keyword>
<dbReference type="SUPFAM" id="SSF46689">
    <property type="entry name" value="Homeodomain-like"/>
    <property type="match status" value="1"/>
</dbReference>
<dbReference type="InterPro" id="IPR001647">
    <property type="entry name" value="HTH_TetR"/>
</dbReference>
<evidence type="ECO:0000313" key="8">
    <source>
        <dbReference type="Proteomes" id="UP000604475"/>
    </source>
</evidence>
<dbReference type="PANTHER" id="PTHR30055:SF234">
    <property type="entry name" value="HTH-TYPE TRANSCRIPTIONAL REGULATOR BETI"/>
    <property type="match status" value="1"/>
</dbReference>
<dbReference type="Pfam" id="PF00440">
    <property type="entry name" value="TetR_N"/>
    <property type="match status" value="1"/>
</dbReference>
<evidence type="ECO:0000313" key="7">
    <source>
        <dbReference type="EMBL" id="MBL7625815.1"/>
    </source>
</evidence>
<evidence type="ECO:0000256" key="5">
    <source>
        <dbReference type="SAM" id="MobiDB-lite"/>
    </source>
</evidence>
<feature type="DNA-binding region" description="H-T-H motif" evidence="4">
    <location>
        <begin position="35"/>
        <end position="54"/>
    </location>
</feature>
<feature type="region of interest" description="Disordered" evidence="5">
    <location>
        <begin position="193"/>
        <end position="212"/>
    </location>
</feature>
<evidence type="ECO:0000256" key="2">
    <source>
        <dbReference type="ARBA" id="ARBA00023125"/>
    </source>
</evidence>
<dbReference type="Proteomes" id="UP000604475">
    <property type="component" value="Unassembled WGS sequence"/>
</dbReference>
<dbReference type="GO" id="GO:0000976">
    <property type="term" value="F:transcription cis-regulatory region binding"/>
    <property type="evidence" value="ECO:0007669"/>
    <property type="project" value="TreeGrafter"/>
</dbReference>
<feature type="compositionally biased region" description="Polar residues" evidence="5">
    <location>
        <begin position="199"/>
        <end position="212"/>
    </location>
</feature>
<keyword evidence="1" id="KW-0805">Transcription regulation</keyword>
<reference evidence="7" key="1">
    <citation type="submission" date="2020-12" db="EMBL/GenBank/DDBJ databases">
        <title>Genomic characterization of non-nitrogen-fixing Frankia strains.</title>
        <authorList>
            <person name="Carlos-Shanley C."/>
            <person name="Guerra T."/>
            <person name="Hahn D."/>
        </authorList>
    </citation>
    <scope>NUCLEOTIDE SEQUENCE</scope>
    <source>
        <strain evidence="7">CN6</strain>
    </source>
</reference>
<comment type="caution">
    <text evidence="7">The sequence shown here is derived from an EMBL/GenBank/DDBJ whole genome shotgun (WGS) entry which is preliminary data.</text>
</comment>
<keyword evidence="2 4" id="KW-0238">DNA-binding</keyword>
<feature type="domain" description="HTH tetR-type" evidence="6">
    <location>
        <begin position="12"/>
        <end position="72"/>
    </location>
</feature>
<sequence length="212" mass="23190">MASPRRVGAATSKTRAMLLDRAEQLMLREGYAAVTYRALAARAGVTPGLVQYYFPTFDDLFLAVVRRRSEQSLEWLTGLLQAGQPLRALWTYVNDRTGSSLTAELMALANHHKTIRAEMAESGERIRAIVLDALSESSSNYGGVPQVVPPEVVAFLISGAFRLIAAEESVGMSTSHAETTNFIEWYLNQVEPRPLAGDQSPTSNSETVIEAD</sequence>
<proteinExistence type="predicted"/>
<dbReference type="PANTHER" id="PTHR30055">
    <property type="entry name" value="HTH-TYPE TRANSCRIPTIONAL REGULATOR RUTR"/>
    <property type="match status" value="1"/>
</dbReference>
<dbReference type="PRINTS" id="PR00455">
    <property type="entry name" value="HTHTETR"/>
</dbReference>
<evidence type="ECO:0000256" key="1">
    <source>
        <dbReference type="ARBA" id="ARBA00023015"/>
    </source>
</evidence>
<name>A0A937UN25_9ACTN</name>
<dbReference type="InterPro" id="IPR050109">
    <property type="entry name" value="HTH-type_TetR-like_transc_reg"/>
</dbReference>